<dbReference type="GO" id="GO:0008083">
    <property type="term" value="F:growth factor activity"/>
    <property type="evidence" value="ECO:0007669"/>
    <property type="project" value="UniProtKB-UniRule"/>
</dbReference>
<comment type="subcellular location">
    <subcellularLocation>
        <location evidence="1 9">Secreted</location>
    </subcellularLocation>
</comment>
<keyword evidence="5 9" id="KW-0765">Sulfation</keyword>
<protein>
    <recommendedName>
        <fullName evidence="9">Phytosulfokine</fullName>
    </recommendedName>
    <component>
        <recommendedName>
            <fullName evidence="9">Phytosulfokine-alpha</fullName>
            <shortName evidence="9">PSK-alpha</shortName>
            <shortName evidence="9">Phytosulfokine-a</shortName>
        </recommendedName>
    </component>
    <component>
        <recommendedName>
            <fullName evidence="9">Phytosulfokine-beta</fullName>
            <shortName evidence="9">PSK-beta</shortName>
            <shortName evidence="9">Phytosulfokine-b</shortName>
        </recommendedName>
    </component>
</protein>
<keyword evidence="3 9" id="KW-0217">Developmental protein</keyword>
<sequence>MAESMKKTFHSCALIFFFLLVVIISEMPGRLIATKEGEDMELNEITGRVSNVEEEDDDLFKLMGMEVCENGEEECLKRRMESEAHLDYIYTQHHRP</sequence>
<gene>
    <name evidence="10" type="ORF">Nepgr_000317</name>
</gene>
<evidence type="ECO:0000256" key="7">
    <source>
        <dbReference type="ARBA" id="ARBA00022782"/>
    </source>
</evidence>
<dbReference type="Pfam" id="PF06404">
    <property type="entry name" value="PSK"/>
    <property type="match status" value="1"/>
</dbReference>
<keyword evidence="11" id="KW-1185">Reference proteome</keyword>
<comment type="function">
    <text evidence="9">Promotes plant cell differentiation, organogenesis and somatic embryogenesis as well as cell proliferation.</text>
</comment>
<evidence type="ECO:0000256" key="1">
    <source>
        <dbReference type="ARBA" id="ARBA00004613"/>
    </source>
</evidence>
<accession>A0AAD3P520</accession>
<comment type="PTM">
    <text evidence="9">PSK-alpha is produced by endopeptidase digestion. PSK-beta is produced from PSK-alpha by exopeptidase digestion.</text>
</comment>
<reference evidence="10" key="1">
    <citation type="submission" date="2023-05" db="EMBL/GenBank/DDBJ databases">
        <title>Nepenthes gracilis genome sequencing.</title>
        <authorList>
            <person name="Fukushima K."/>
        </authorList>
    </citation>
    <scope>NUCLEOTIDE SEQUENCE</scope>
    <source>
        <strain evidence="10">SING2019-196</strain>
    </source>
</reference>
<evidence type="ECO:0000256" key="8">
    <source>
        <dbReference type="ARBA" id="ARBA00023030"/>
    </source>
</evidence>
<organism evidence="10 11">
    <name type="scientific">Nepenthes gracilis</name>
    <name type="common">Slender pitcher plant</name>
    <dbReference type="NCBI Taxonomy" id="150966"/>
    <lineage>
        <taxon>Eukaryota</taxon>
        <taxon>Viridiplantae</taxon>
        <taxon>Streptophyta</taxon>
        <taxon>Embryophyta</taxon>
        <taxon>Tracheophyta</taxon>
        <taxon>Spermatophyta</taxon>
        <taxon>Magnoliopsida</taxon>
        <taxon>eudicotyledons</taxon>
        <taxon>Gunneridae</taxon>
        <taxon>Pentapetalae</taxon>
        <taxon>Caryophyllales</taxon>
        <taxon>Nepenthaceae</taxon>
        <taxon>Nepenthes</taxon>
    </lineage>
</organism>
<evidence type="ECO:0000256" key="5">
    <source>
        <dbReference type="ARBA" id="ARBA00022641"/>
    </source>
</evidence>
<keyword evidence="8 9" id="KW-0339">Growth factor</keyword>
<keyword evidence="6 9" id="KW-0732">Signal</keyword>
<evidence type="ECO:0000256" key="4">
    <source>
        <dbReference type="ARBA" id="ARBA00022525"/>
    </source>
</evidence>
<keyword evidence="7 9" id="KW-0221">Differentiation</keyword>
<name>A0AAD3P520_NEPGR</name>
<evidence type="ECO:0000313" key="11">
    <source>
        <dbReference type="Proteomes" id="UP001279734"/>
    </source>
</evidence>
<feature type="chain" id="PRO_5041771937" description="Phytosulfokine" evidence="9">
    <location>
        <begin position="34"/>
        <end position="96"/>
    </location>
</feature>
<comment type="similarity">
    <text evidence="2 9">Belongs to the phytosulfokine family.</text>
</comment>
<evidence type="ECO:0000256" key="6">
    <source>
        <dbReference type="ARBA" id="ARBA00022729"/>
    </source>
</evidence>
<dbReference type="PANTHER" id="PTHR33285">
    <property type="entry name" value="PHYTOSULFOKINES 3"/>
    <property type="match status" value="1"/>
</dbReference>
<comment type="caution">
    <text evidence="10">The sequence shown here is derived from an EMBL/GenBank/DDBJ whole genome shotgun (WGS) entry which is preliminary data.</text>
</comment>
<evidence type="ECO:0000256" key="9">
    <source>
        <dbReference type="RuleBase" id="RU368031"/>
    </source>
</evidence>
<dbReference type="PANTHER" id="PTHR33285:SF22">
    <property type="entry name" value="PHYTOSULFOKINES 6-RELATED"/>
    <property type="match status" value="1"/>
</dbReference>
<dbReference type="InterPro" id="IPR009438">
    <property type="entry name" value="Phytosulfokine"/>
</dbReference>
<feature type="signal peptide" evidence="9">
    <location>
        <begin position="1"/>
        <end position="33"/>
    </location>
</feature>
<dbReference type="EMBL" id="BSYO01000001">
    <property type="protein sequence ID" value="GMG98477.1"/>
    <property type="molecule type" value="Genomic_DNA"/>
</dbReference>
<keyword evidence="4 9" id="KW-0964">Secreted</keyword>
<evidence type="ECO:0000313" key="10">
    <source>
        <dbReference type="EMBL" id="GMG98477.1"/>
    </source>
</evidence>
<dbReference type="GO" id="GO:0008283">
    <property type="term" value="P:cell population proliferation"/>
    <property type="evidence" value="ECO:0007669"/>
    <property type="project" value="UniProtKB-UniRule"/>
</dbReference>
<evidence type="ECO:0000256" key="2">
    <source>
        <dbReference type="ARBA" id="ARBA00010781"/>
    </source>
</evidence>
<evidence type="ECO:0000256" key="3">
    <source>
        <dbReference type="ARBA" id="ARBA00022473"/>
    </source>
</evidence>
<dbReference type="Proteomes" id="UP001279734">
    <property type="component" value="Unassembled WGS sequence"/>
</dbReference>
<proteinExistence type="inferred from homology"/>
<dbReference type="GO" id="GO:0030154">
    <property type="term" value="P:cell differentiation"/>
    <property type="evidence" value="ECO:0007669"/>
    <property type="project" value="UniProtKB-UniRule"/>
</dbReference>
<comment type="PTM">
    <text evidence="9">Sulfation is important for activity and for the binding to a putative membrane receptor.</text>
</comment>
<dbReference type="GO" id="GO:0005576">
    <property type="term" value="C:extracellular region"/>
    <property type="evidence" value="ECO:0007669"/>
    <property type="project" value="UniProtKB-SubCell"/>
</dbReference>
<dbReference type="AlphaFoldDB" id="A0AAD3P520"/>